<dbReference type="GO" id="GO:0005506">
    <property type="term" value="F:iron ion binding"/>
    <property type="evidence" value="ECO:0007669"/>
    <property type="project" value="InterPro"/>
</dbReference>
<dbReference type="PANTHER" id="PTHR24305:SF96">
    <property type="entry name" value="CYTOCHROME P450 MONOOXYGENASE STCB-RELATED"/>
    <property type="match status" value="1"/>
</dbReference>
<keyword evidence="7 8" id="KW-0503">Monooxygenase</keyword>
<dbReference type="InterPro" id="IPR002401">
    <property type="entry name" value="Cyt_P450_E_grp-I"/>
</dbReference>
<dbReference type="PRINTS" id="PR00463">
    <property type="entry name" value="EP450I"/>
</dbReference>
<dbReference type="PROSITE" id="PS00086">
    <property type="entry name" value="CYTOCHROME_P450"/>
    <property type="match status" value="1"/>
</dbReference>
<dbReference type="OrthoDB" id="1470350at2759"/>
<dbReference type="Proteomes" id="UP000038010">
    <property type="component" value="Unassembled WGS sequence"/>
</dbReference>
<keyword evidence="4 7" id="KW-0560">Oxidoreductase</keyword>
<evidence type="ECO:0000256" key="7">
    <source>
        <dbReference type="RuleBase" id="RU000461"/>
    </source>
</evidence>
<accession>A0A0N1NVM3</accession>
<evidence type="ECO:0000256" key="5">
    <source>
        <dbReference type="ARBA" id="ARBA00023004"/>
    </source>
</evidence>
<evidence type="ECO:0000256" key="6">
    <source>
        <dbReference type="PIRSR" id="PIRSR602401-1"/>
    </source>
</evidence>
<dbReference type="GeneID" id="28735725"/>
<dbReference type="PANTHER" id="PTHR24305">
    <property type="entry name" value="CYTOCHROME P450"/>
    <property type="match status" value="1"/>
</dbReference>
<dbReference type="STRING" id="1664694.A0A0N1NVM3"/>
<dbReference type="InterPro" id="IPR017972">
    <property type="entry name" value="Cyt_P450_CS"/>
</dbReference>
<keyword evidence="6 7" id="KW-0349">Heme</keyword>
<dbReference type="InterPro" id="IPR001128">
    <property type="entry name" value="Cyt_P450"/>
</dbReference>
<evidence type="ECO:0000313" key="9">
    <source>
        <dbReference type="Proteomes" id="UP000038010"/>
    </source>
</evidence>
<name>A0A0N1NVM3_9EURO</name>
<dbReference type="SUPFAM" id="SSF48264">
    <property type="entry name" value="Cytochrome P450"/>
    <property type="match status" value="1"/>
</dbReference>
<organism evidence="8 9">
    <name type="scientific">Cyphellophora attinorum</name>
    <dbReference type="NCBI Taxonomy" id="1664694"/>
    <lineage>
        <taxon>Eukaryota</taxon>
        <taxon>Fungi</taxon>
        <taxon>Dikarya</taxon>
        <taxon>Ascomycota</taxon>
        <taxon>Pezizomycotina</taxon>
        <taxon>Eurotiomycetes</taxon>
        <taxon>Chaetothyriomycetidae</taxon>
        <taxon>Chaetothyriales</taxon>
        <taxon>Cyphellophoraceae</taxon>
        <taxon>Cyphellophora</taxon>
    </lineage>
</organism>
<dbReference type="RefSeq" id="XP_017995246.1">
    <property type="nucleotide sequence ID" value="XM_018143845.1"/>
</dbReference>
<comment type="similarity">
    <text evidence="2 7">Belongs to the cytochrome P450 family.</text>
</comment>
<dbReference type="InterPro" id="IPR036396">
    <property type="entry name" value="Cyt_P450_sf"/>
</dbReference>
<protein>
    <submittedName>
        <fullName evidence="8">Putative sterigmatocystin biosynthesis monooxygenase STCB</fullName>
    </submittedName>
</protein>
<feature type="binding site" description="axial binding residue" evidence="6">
    <location>
        <position position="434"/>
    </location>
    <ligand>
        <name>heme</name>
        <dbReference type="ChEBI" id="CHEBI:30413"/>
    </ligand>
    <ligandPart>
        <name>Fe</name>
        <dbReference type="ChEBI" id="CHEBI:18248"/>
    </ligandPart>
</feature>
<evidence type="ECO:0000256" key="4">
    <source>
        <dbReference type="ARBA" id="ARBA00023002"/>
    </source>
</evidence>
<evidence type="ECO:0000256" key="3">
    <source>
        <dbReference type="ARBA" id="ARBA00022723"/>
    </source>
</evidence>
<evidence type="ECO:0000256" key="2">
    <source>
        <dbReference type="ARBA" id="ARBA00010617"/>
    </source>
</evidence>
<keyword evidence="3 6" id="KW-0479">Metal-binding</keyword>
<dbReference type="CDD" id="cd11059">
    <property type="entry name" value="CYP_fungal"/>
    <property type="match status" value="1"/>
</dbReference>
<evidence type="ECO:0000256" key="1">
    <source>
        <dbReference type="ARBA" id="ARBA00001971"/>
    </source>
</evidence>
<dbReference type="VEuPathDB" id="FungiDB:AB675_3766"/>
<dbReference type="Gene3D" id="1.10.630.10">
    <property type="entry name" value="Cytochrome P450"/>
    <property type="match status" value="1"/>
</dbReference>
<dbReference type="EMBL" id="LFJN01000042">
    <property type="protein sequence ID" value="KPI35283.1"/>
    <property type="molecule type" value="Genomic_DNA"/>
</dbReference>
<comment type="cofactor">
    <cofactor evidence="1 6">
        <name>heme</name>
        <dbReference type="ChEBI" id="CHEBI:30413"/>
    </cofactor>
</comment>
<proteinExistence type="inferred from homology"/>
<dbReference type="Pfam" id="PF00067">
    <property type="entry name" value="p450"/>
    <property type="match status" value="1"/>
</dbReference>
<reference evidence="8 9" key="1">
    <citation type="submission" date="2015-06" db="EMBL/GenBank/DDBJ databases">
        <title>Draft genome of the ant-associated black yeast Phialophora attae CBS 131958.</title>
        <authorList>
            <person name="Moreno L.F."/>
            <person name="Stielow B.J."/>
            <person name="de Hoog S."/>
            <person name="Vicente V.A."/>
            <person name="Weiss V.A."/>
            <person name="de Vries M."/>
            <person name="Cruz L.M."/>
            <person name="Souza E.M."/>
        </authorList>
    </citation>
    <scope>NUCLEOTIDE SEQUENCE [LARGE SCALE GENOMIC DNA]</scope>
    <source>
        <strain evidence="8 9">CBS 131958</strain>
    </source>
</reference>
<dbReference type="InterPro" id="IPR050121">
    <property type="entry name" value="Cytochrome_P450_monoxygenase"/>
</dbReference>
<dbReference type="AlphaFoldDB" id="A0A0N1NVM3"/>
<keyword evidence="9" id="KW-1185">Reference proteome</keyword>
<evidence type="ECO:0000313" key="8">
    <source>
        <dbReference type="EMBL" id="KPI35283.1"/>
    </source>
</evidence>
<dbReference type="GO" id="GO:0016705">
    <property type="term" value="F:oxidoreductase activity, acting on paired donors, with incorporation or reduction of molecular oxygen"/>
    <property type="evidence" value="ECO:0007669"/>
    <property type="project" value="InterPro"/>
</dbReference>
<dbReference type="PRINTS" id="PR00385">
    <property type="entry name" value="P450"/>
</dbReference>
<dbReference type="GO" id="GO:0020037">
    <property type="term" value="F:heme binding"/>
    <property type="evidence" value="ECO:0007669"/>
    <property type="project" value="InterPro"/>
</dbReference>
<dbReference type="GO" id="GO:0004497">
    <property type="term" value="F:monooxygenase activity"/>
    <property type="evidence" value="ECO:0007669"/>
    <property type="project" value="UniProtKB-KW"/>
</dbReference>
<sequence>MLINTSTARLAGTAGIFLLAAFLLRKIWLLLTDPLMSLPGPWHAKLTGVVLKIQTMMGNRCFYIHDLHQKYGSVVLIAPGEVDISDLEGFREIHRIASGFQKTDWYTKFTPGLESNVFGLVDLQEHAARRKLLARGFSNSSLQANFQSVVRDRAKLAVSRIKEEAATGNDCDILKWWTLMALDVTAQVAFGKRSTMLEAGKKTEYTENVSLMVEATGIRAEGHFFYNLIKLFSPSTHARYETSVKSVPSYGLQAVRETLSTKLETYNLISGMVKESAEADSKVSEFDLASQATAIIIAGSDTTATTLTYAVWAVLSRPEVRRELVREVSQLPEDYSQGDLEALSYLNAVLTETLRLYGAGPGSLPRVHRSKALTVGRYVIPPGVTLTTQAWTIHRDPTIFPEPEKFDPGRFVKHGLQGQQKVAFHPFGAGTRICLGLHLAYMELRYGLAEFFRECPGIELAASTTPESMAMVNYFLVSPKSKQCMVTSTCR</sequence>
<keyword evidence="5 6" id="KW-0408">Iron</keyword>
<comment type="caution">
    <text evidence="8">The sequence shown here is derived from an EMBL/GenBank/DDBJ whole genome shotgun (WGS) entry which is preliminary data.</text>
</comment>
<gene>
    <name evidence="8" type="ORF">AB675_3766</name>
</gene>